<sequence>MSGPQAQVAARIPGAAALGLVPRTGAPAVPADRLADPAWLGPVLAARAARGGGDLRVHATVWWYSASAVLVAPVLAGLAVGRPLSARPADTTVVLGPGGLPVAAVSAAAAGDPAAELRECLTAVIPAVATAGRMRPRPLWAIATDSLANGLLTLGRALGDVAAVTALAAPLAEAVGPPLPVPRYVDVDGVRFTARVSCCLVDRLPGGGTCLSCPRRPPAERQILLEDAALRG</sequence>
<dbReference type="RefSeq" id="WP_306000682.1">
    <property type="nucleotide sequence ID" value="NZ_JASNFN010000020.1"/>
</dbReference>
<proteinExistence type="predicted"/>
<accession>A0ABT9IES1</accession>
<gene>
    <name evidence="2" type="ORF">QOZ88_15720</name>
</gene>
<dbReference type="Pfam" id="PF11575">
    <property type="entry name" value="FhuF_C"/>
    <property type="match status" value="1"/>
</dbReference>
<feature type="domain" description="Ferric siderophore reductase C-terminal" evidence="1">
    <location>
        <begin position="195"/>
        <end position="215"/>
    </location>
</feature>
<dbReference type="EMBL" id="JASNFN010000020">
    <property type="protein sequence ID" value="MDP5184086.1"/>
    <property type="molecule type" value="Genomic_DNA"/>
</dbReference>
<evidence type="ECO:0000313" key="2">
    <source>
        <dbReference type="EMBL" id="MDP5184086.1"/>
    </source>
</evidence>
<protein>
    <submittedName>
        <fullName evidence="2">(2Fe-2S)-binding protein</fullName>
    </submittedName>
</protein>
<name>A0ABT9IES1_9ACTN</name>
<dbReference type="InterPro" id="IPR024726">
    <property type="entry name" value="FhuF_C"/>
</dbReference>
<evidence type="ECO:0000313" key="3">
    <source>
        <dbReference type="Proteomes" id="UP001233673"/>
    </source>
</evidence>
<reference evidence="3" key="1">
    <citation type="submission" date="2023-05" db="EMBL/GenBank/DDBJ databases">
        <title>Draft genome of Pseudofrankia sp. BMG5.37.</title>
        <authorList>
            <person name="Gtari M."/>
            <person name="Ghodhbane F."/>
            <person name="Sbissi I."/>
        </authorList>
    </citation>
    <scope>NUCLEOTIDE SEQUENCE [LARGE SCALE GENOMIC DNA]</scope>
    <source>
        <strain evidence="3">BMG 814</strain>
    </source>
</reference>
<comment type="caution">
    <text evidence="2">The sequence shown here is derived from an EMBL/GenBank/DDBJ whole genome shotgun (WGS) entry which is preliminary data.</text>
</comment>
<keyword evidence="3" id="KW-1185">Reference proteome</keyword>
<organism evidence="2 3">
    <name type="scientific">Blastococcus carthaginiensis</name>
    <dbReference type="NCBI Taxonomy" id="3050034"/>
    <lineage>
        <taxon>Bacteria</taxon>
        <taxon>Bacillati</taxon>
        <taxon>Actinomycetota</taxon>
        <taxon>Actinomycetes</taxon>
        <taxon>Geodermatophilales</taxon>
        <taxon>Geodermatophilaceae</taxon>
        <taxon>Blastococcus</taxon>
    </lineage>
</organism>
<evidence type="ECO:0000259" key="1">
    <source>
        <dbReference type="Pfam" id="PF11575"/>
    </source>
</evidence>
<dbReference type="Proteomes" id="UP001233673">
    <property type="component" value="Unassembled WGS sequence"/>
</dbReference>